<dbReference type="AlphaFoldDB" id="K1E2B2"/>
<dbReference type="OrthoDB" id="4848351at2"/>
<keyword evidence="5" id="KW-1185">Reference proteome</keyword>
<name>K1E2B2_9MICO</name>
<keyword evidence="1" id="KW-0472">Membrane</keyword>
<protein>
    <submittedName>
        <fullName evidence="2">Uncharacterized protein</fullName>
    </submittedName>
</protein>
<reference evidence="3" key="3">
    <citation type="submission" date="2017-11" db="EMBL/GenBank/DDBJ databases">
        <authorList>
            <person name="Seuylemezian A."/>
            <person name="Cooper K."/>
            <person name="Vaishampayan P."/>
        </authorList>
    </citation>
    <scope>NUCLEOTIDE SEQUENCE</scope>
    <source>
        <strain evidence="3">PVAS-1</strain>
    </source>
</reference>
<dbReference type="EMBL" id="PIPF01000003">
    <property type="protein sequence ID" value="RWU84833.1"/>
    <property type="molecule type" value="Genomic_DNA"/>
</dbReference>
<accession>K1E2B2</accession>
<keyword evidence="1" id="KW-0812">Transmembrane</keyword>
<gene>
    <name evidence="2" type="ORF">B277_01040</name>
    <name evidence="3" type="ORF">CWN80_04525</name>
</gene>
<comment type="caution">
    <text evidence="2">The sequence shown here is derived from an EMBL/GenBank/DDBJ whole genome shotgun (WGS) entry which is preliminary data.</text>
</comment>
<dbReference type="Proteomes" id="UP000288711">
    <property type="component" value="Unassembled WGS sequence"/>
</dbReference>
<feature type="transmembrane region" description="Helical" evidence="1">
    <location>
        <begin position="225"/>
        <end position="245"/>
    </location>
</feature>
<evidence type="ECO:0000313" key="4">
    <source>
        <dbReference type="Proteomes" id="UP000004474"/>
    </source>
</evidence>
<organism evidence="2 4">
    <name type="scientific">Janibacter hoylei PVAS-1</name>
    <dbReference type="NCBI Taxonomy" id="1210046"/>
    <lineage>
        <taxon>Bacteria</taxon>
        <taxon>Bacillati</taxon>
        <taxon>Actinomycetota</taxon>
        <taxon>Actinomycetes</taxon>
        <taxon>Micrococcales</taxon>
        <taxon>Intrasporangiaceae</taxon>
        <taxon>Janibacter</taxon>
    </lineage>
</organism>
<proteinExistence type="predicted"/>
<evidence type="ECO:0000256" key="1">
    <source>
        <dbReference type="SAM" id="Phobius"/>
    </source>
</evidence>
<dbReference type="PATRIC" id="fig|1210046.3.peg.206"/>
<dbReference type="eggNOG" id="ENOG5031XK7">
    <property type="taxonomic scope" value="Bacteria"/>
</dbReference>
<dbReference type="Proteomes" id="UP000004474">
    <property type="component" value="Unassembled WGS sequence"/>
</dbReference>
<dbReference type="STRING" id="1210046.B277_01040"/>
<reference evidence="2 4" key="2">
    <citation type="journal article" date="2012" name="J. Bacteriol.">
        <title>Genome Sequence of Janibacter hoylei MTCC8307, Isolated from the Stratospheric Air.</title>
        <authorList>
            <person name="Pawar S.P."/>
            <person name="Dhotre D.P."/>
            <person name="Shetty S.A."/>
            <person name="Chowdhury S.P."/>
            <person name="Chaudhari B.L."/>
            <person name="Shouche Y.S."/>
        </authorList>
    </citation>
    <scope>NUCLEOTIDE SEQUENCE [LARGE SCALE GENOMIC DNA]</scope>
    <source>
        <strain evidence="2 4">PVAS-1</strain>
    </source>
</reference>
<evidence type="ECO:0000313" key="2">
    <source>
        <dbReference type="EMBL" id="EKA62759.1"/>
    </source>
</evidence>
<evidence type="ECO:0000313" key="3">
    <source>
        <dbReference type="EMBL" id="RWU84833.1"/>
    </source>
</evidence>
<dbReference type="EMBL" id="ALWX01000003">
    <property type="protein sequence ID" value="EKA62759.1"/>
    <property type="molecule type" value="Genomic_DNA"/>
</dbReference>
<evidence type="ECO:0000313" key="5">
    <source>
        <dbReference type="Proteomes" id="UP000288711"/>
    </source>
</evidence>
<sequence length="606" mass="62457">MGEANATRTVVVVGGAQLAATTAAMLAGASVRREGYALLAEHAAPPAGGPAPVHRLARGTRHLDIAVATRPLDWPGAVEHTDQVVVATTTGDVATAVSHLQAMHARGGRAAALASSAVVVLSRAHAAQPAPSEVTGRFAELARATLTVPHQDGAPVAPLRQSALPPPTREAWDRVEQVVGADDLSPDEMDTQPRIDVRDLFAGGAPAASAGPWRDDPRPSGRRRWWLAGVAAVAVVALVVTPFVIGGGLPWGGDPADEAVRISPVAPVHGWTSQAEWVSSPIAVEGRAPTVLLREGAVITTTGDVAQPDITALSGADGSQLWSSRVDGPLTGPPQLITWEDRPAVIAATSNELYLWPHLGSGGTAPTVQTWTFTEADVRLVEGSPVPLLANEETLTALVLHDGALRRRTLPSGGSPVGADDEGRVLSVGTTGHWWQSGDGGEVSTGTLLAPPAYGSLPGSVLGVAGTHLVVNWTRNNRTTHLVGYDVTDLMAESWTTTVPGRVGADDFAASPDGSWAVAGSVAVDLGTGTTEPLASGWETLRVIDDRAWSPRHTTTKGGVVTPLPEAVPDPDGVPVGVTGSGLGLVVAADEDGRSRIYALRPDPDA</sequence>
<reference evidence="3 5" key="1">
    <citation type="journal article" date="2009" name="Int. J. Syst. Evol. Microbiol.">
        <title>Janibacter hoylei sp. nov., Bacillus isronensis sp. nov. and Bacillus aryabhattai sp. nov., isolated from cryotubes used for collecting air from the upper atmosphere.</title>
        <authorList>
            <person name="Shivaji S."/>
            <person name="Chaturvedi P."/>
            <person name="Begum Z."/>
            <person name="Pindi P.K."/>
            <person name="Manorama R."/>
            <person name="Padmanaban D.A."/>
            <person name="Shouche Y.S."/>
            <person name="Pawar S."/>
            <person name="Vaishampayan P."/>
            <person name="Dutt C.B."/>
            <person name="Datta G.N."/>
            <person name="Manchanda R.K."/>
            <person name="Rao U.R."/>
            <person name="Bhargava P.M."/>
            <person name="Narlikar J.V."/>
        </authorList>
    </citation>
    <scope>NUCLEOTIDE SEQUENCE [LARGE SCALE GENOMIC DNA]</scope>
    <source>
        <strain evidence="3 5">PVAS-1</strain>
    </source>
</reference>
<dbReference type="RefSeq" id="WP_007924163.1">
    <property type="nucleotide sequence ID" value="NZ_ALWX01000003.1"/>
</dbReference>
<keyword evidence="1" id="KW-1133">Transmembrane helix</keyword>